<dbReference type="Pfam" id="PF00990">
    <property type="entry name" value="GGDEF"/>
    <property type="match status" value="1"/>
</dbReference>
<feature type="transmembrane region" description="Helical" evidence="2">
    <location>
        <begin position="327"/>
        <end position="349"/>
    </location>
</feature>
<protein>
    <submittedName>
        <fullName evidence="7">GGDEF domain-containing protein</fullName>
    </submittedName>
</protein>
<dbReference type="PROSITE" id="PS50883">
    <property type="entry name" value="EAL"/>
    <property type="match status" value="1"/>
</dbReference>
<dbReference type="PROSITE" id="PS50112">
    <property type="entry name" value="PAS"/>
    <property type="match status" value="2"/>
</dbReference>
<dbReference type="PROSITE" id="PS50113">
    <property type="entry name" value="PAC"/>
    <property type="match status" value="1"/>
</dbReference>
<keyword evidence="2" id="KW-0472">Membrane</keyword>
<dbReference type="SMART" id="SM00052">
    <property type="entry name" value="EAL"/>
    <property type="match status" value="1"/>
</dbReference>
<dbReference type="SMART" id="SM00267">
    <property type="entry name" value="GGDEF"/>
    <property type="match status" value="1"/>
</dbReference>
<name>A0A2V1K0F7_9BURK</name>
<dbReference type="PANTHER" id="PTHR44757:SF2">
    <property type="entry name" value="BIOFILM ARCHITECTURE MAINTENANCE PROTEIN MBAA"/>
    <property type="match status" value="1"/>
</dbReference>
<dbReference type="InterPro" id="IPR000014">
    <property type="entry name" value="PAS"/>
</dbReference>
<dbReference type="InterPro" id="IPR035965">
    <property type="entry name" value="PAS-like_dom_sf"/>
</dbReference>
<dbReference type="InterPro" id="IPR001633">
    <property type="entry name" value="EAL_dom"/>
</dbReference>
<feature type="transmembrane region" description="Helical" evidence="2">
    <location>
        <begin position="12"/>
        <end position="35"/>
    </location>
</feature>
<dbReference type="GO" id="GO:0071732">
    <property type="term" value="P:cellular response to nitric oxide"/>
    <property type="evidence" value="ECO:0007669"/>
    <property type="project" value="UniProtKB-ARBA"/>
</dbReference>
<feature type="domain" description="PAS" evidence="3">
    <location>
        <begin position="543"/>
        <end position="613"/>
    </location>
</feature>
<reference evidence="8" key="1">
    <citation type="submission" date="2018-05" db="EMBL/GenBank/DDBJ databases">
        <authorList>
            <person name="Li Y."/>
        </authorList>
    </citation>
    <scope>NUCLEOTIDE SEQUENCE [LARGE SCALE GENOMIC DNA]</scope>
    <source>
        <strain evidence="8">3d-2-2</strain>
    </source>
</reference>
<evidence type="ECO:0000259" key="4">
    <source>
        <dbReference type="PROSITE" id="PS50113"/>
    </source>
</evidence>
<evidence type="ECO:0000313" key="8">
    <source>
        <dbReference type="Proteomes" id="UP000245212"/>
    </source>
</evidence>
<dbReference type="EMBL" id="QETA01000004">
    <property type="protein sequence ID" value="PWF22518.1"/>
    <property type="molecule type" value="Genomic_DNA"/>
</dbReference>
<dbReference type="PROSITE" id="PS50887">
    <property type="entry name" value="GGDEF"/>
    <property type="match status" value="1"/>
</dbReference>
<keyword evidence="2" id="KW-0812">Transmembrane</keyword>
<gene>
    <name evidence="7" type="ORF">DD235_10510</name>
</gene>
<accession>A0A2V1K0F7</accession>
<dbReference type="Pfam" id="PF13426">
    <property type="entry name" value="PAS_9"/>
    <property type="match status" value="1"/>
</dbReference>
<dbReference type="InterPro" id="IPR029787">
    <property type="entry name" value="Nucleotide_cyclase"/>
</dbReference>
<dbReference type="SUPFAM" id="SSF55073">
    <property type="entry name" value="Nucleotide cyclase"/>
    <property type="match status" value="1"/>
</dbReference>
<dbReference type="Gene3D" id="3.30.70.270">
    <property type="match status" value="1"/>
</dbReference>
<dbReference type="FunFam" id="3.20.20.450:FF:000001">
    <property type="entry name" value="Cyclic di-GMP phosphodiesterase yahA"/>
    <property type="match status" value="1"/>
</dbReference>
<dbReference type="NCBIfam" id="TIGR00254">
    <property type="entry name" value="GGDEF"/>
    <property type="match status" value="1"/>
</dbReference>
<dbReference type="AlphaFoldDB" id="A0A2V1K0F7"/>
<dbReference type="Gene3D" id="3.20.20.450">
    <property type="entry name" value="EAL domain"/>
    <property type="match status" value="1"/>
</dbReference>
<dbReference type="InterPro" id="IPR035919">
    <property type="entry name" value="EAL_sf"/>
</dbReference>
<dbReference type="Pfam" id="PF08448">
    <property type="entry name" value="PAS_4"/>
    <property type="match status" value="1"/>
</dbReference>
<evidence type="ECO:0000259" key="5">
    <source>
        <dbReference type="PROSITE" id="PS50883"/>
    </source>
</evidence>
<comment type="caution">
    <text evidence="7">The sequence shown here is derived from an EMBL/GenBank/DDBJ whole genome shotgun (WGS) entry which is preliminary data.</text>
</comment>
<dbReference type="FunFam" id="3.30.70.270:FF:000001">
    <property type="entry name" value="Diguanylate cyclase domain protein"/>
    <property type="match status" value="1"/>
</dbReference>
<feature type="domain" description="PAC" evidence="4">
    <location>
        <begin position="615"/>
        <end position="665"/>
    </location>
</feature>
<evidence type="ECO:0000259" key="6">
    <source>
        <dbReference type="PROSITE" id="PS50887"/>
    </source>
</evidence>
<dbReference type="SUPFAM" id="SSF141868">
    <property type="entry name" value="EAL domain-like"/>
    <property type="match status" value="1"/>
</dbReference>
<dbReference type="CDD" id="cd00130">
    <property type="entry name" value="PAS"/>
    <property type="match status" value="2"/>
</dbReference>
<dbReference type="InterPro" id="IPR043128">
    <property type="entry name" value="Rev_trsase/Diguanyl_cyclase"/>
</dbReference>
<dbReference type="SUPFAM" id="SSF55785">
    <property type="entry name" value="PYP-like sensor domain (PAS domain)"/>
    <property type="match status" value="2"/>
</dbReference>
<dbReference type="InterPro" id="IPR000700">
    <property type="entry name" value="PAS-assoc_C"/>
</dbReference>
<evidence type="ECO:0000313" key="7">
    <source>
        <dbReference type="EMBL" id="PWF22518.1"/>
    </source>
</evidence>
<keyword evidence="2" id="KW-1133">Transmembrane helix</keyword>
<dbReference type="GO" id="GO:0071111">
    <property type="term" value="F:cyclic-guanylate-specific phosphodiesterase activity"/>
    <property type="evidence" value="ECO:0007669"/>
    <property type="project" value="UniProtKB-EC"/>
</dbReference>
<dbReference type="InterPro" id="IPR052155">
    <property type="entry name" value="Biofilm_reg_signaling"/>
</dbReference>
<evidence type="ECO:0000256" key="1">
    <source>
        <dbReference type="ARBA" id="ARBA00051114"/>
    </source>
</evidence>
<dbReference type="InterPro" id="IPR013656">
    <property type="entry name" value="PAS_4"/>
</dbReference>
<comment type="catalytic activity">
    <reaction evidence="1">
        <text>3',3'-c-di-GMP + H2O = 5'-phosphoguanylyl(3'-&gt;5')guanosine + H(+)</text>
        <dbReference type="Rhea" id="RHEA:24902"/>
        <dbReference type="ChEBI" id="CHEBI:15377"/>
        <dbReference type="ChEBI" id="CHEBI:15378"/>
        <dbReference type="ChEBI" id="CHEBI:58754"/>
        <dbReference type="ChEBI" id="CHEBI:58805"/>
        <dbReference type="EC" id="3.1.4.52"/>
    </reaction>
    <physiologicalReaction direction="left-to-right" evidence="1">
        <dbReference type="Rhea" id="RHEA:24903"/>
    </physiologicalReaction>
</comment>
<proteinExistence type="predicted"/>
<organism evidence="7 8">
    <name type="scientific">Corticimicrobacter populi</name>
    <dbReference type="NCBI Taxonomy" id="2175229"/>
    <lineage>
        <taxon>Bacteria</taxon>
        <taxon>Pseudomonadati</taxon>
        <taxon>Pseudomonadota</taxon>
        <taxon>Betaproteobacteria</taxon>
        <taxon>Burkholderiales</taxon>
        <taxon>Alcaligenaceae</taxon>
        <taxon>Corticimicrobacter</taxon>
    </lineage>
</organism>
<dbReference type="CDD" id="cd01949">
    <property type="entry name" value="GGDEF"/>
    <property type="match status" value="1"/>
</dbReference>
<dbReference type="RefSeq" id="WP_109062042.1">
    <property type="nucleotide sequence ID" value="NZ_QETA01000004.1"/>
</dbReference>
<dbReference type="PANTHER" id="PTHR44757">
    <property type="entry name" value="DIGUANYLATE CYCLASE DGCP"/>
    <property type="match status" value="1"/>
</dbReference>
<keyword evidence="8" id="KW-1185">Reference proteome</keyword>
<evidence type="ECO:0000259" key="3">
    <source>
        <dbReference type="PROSITE" id="PS50112"/>
    </source>
</evidence>
<dbReference type="Pfam" id="PF00563">
    <property type="entry name" value="EAL"/>
    <property type="match status" value="1"/>
</dbReference>
<feature type="domain" description="GGDEF" evidence="6">
    <location>
        <begin position="697"/>
        <end position="830"/>
    </location>
</feature>
<evidence type="ECO:0000256" key="2">
    <source>
        <dbReference type="SAM" id="Phobius"/>
    </source>
</evidence>
<dbReference type="NCBIfam" id="TIGR00229">
    <property type="entry name" value="sensory_box"/>
    <property type="match status" value="2"/>
</dbReference>
<dbReference type="SMART" id="SM00091">
    <property type="entry name" value="PAS"/>
    <property type="match status" value="2"/>
</dbReference>
<feature type="domain" description="PAS" evidence="3">
    <location>
        <begin position="432"/>
        <end position="478"/>
    </location>
</feature>
<dbReference type="InterPro" id="IPR000160">
    <property type="entry name" value="GGDEF_dom"/>
</dbReference>
<dbReference type="Gene3D" id="3.30.450.20">
    <property type="entry name" value="PAS domain"/>
    <property type="match status" value="3"/>
</dbReference>
<dbReference type="Proteomes" id="UP000245212">
    <property type="component" value="Unassembled WGS sequence"/>
</dbReference>
<sequence>MQPARSFSLALALNVAGLAFAIGAVVLTGMVWTAISNTRETVEQELSQALNQSVRRVQMLIQAAELTAESAARIAQTQQISAATLQATLEQSLAAFEQRPELSYLGIILPEHGEYGNLERADDGRVLLWLHPGASPTQHQTRILALSDEGFIPYASREPNGYDARQRPFYEAAIAQPATGHWLGAYPWIVHASKQVSLWGISYVRAIHDRDGSLLCVLDIDLDLPALNRFLQDTSSEYGIRLHIIEQGKTPRLIGSPDIASVPLAVPADMHEFIDTQSRTDIQKYTAADRQQYWRLAKRFDVSERLSWTIVASKPAALIEASLRNQLYQMAGMGLAMAFGLILMVIYMARRFGRPLAELERSVDSARQSGTPNELQFSPVTQEFRETQRLSEALTRLASAVQQREQQLASQTVELFAAKEQQVTSLALKGAIFDSTETAIFSLDGQLRVIEWNRAAERLFGRLRTEVLQHAIQTVISPPAPHTSWFTLLARPGPTTYLLTGSRGPFEAELRIITVPTSGDVVHTCIIDDISARQEAERRLRQERDYADTVLNSLPGVFYHCDAQARLQRWNKNLELIAGIPIDQLAGTPITRLIPEREHALVNRKIQETLDQGSAHFEASYRLPDGTLVPGLFTGARFTHDGERGFVGLGLDISKRKHAEARLQHLATHDALTDLPNRLLLQERLGEAVARAAETGISQAILLLDLDRFKIINDAYGHPFGDAVLKAVGARLAPLLGAHDTVARHGGDEFLILLADLPHPETAAAQAARIIEAIRQPFTINDREIHLSGSIGLSICPRDGNDPETLIKHADQAMYQAKHLGRNTYASFNATMNRMAQQRVTLEADLRNAASAGQLHLVYQPKVSLHHGHIIGCEALLRWQHPTLGMVPPSQFIPVAEESGLIIPISDWVLRTACRQAKAWADAGLPPLAVSVNISMGQLLHQNLAQWTLDMLEETGLASELLELELTESLIAQDIESMIVTLAQLKQAGVKLSIDDFGTGYSNLSYLKNLPVDTLKIDQSFVRNMLTHAEDETIVRAVIALAHNLRLNVIAEGVETREHCHILRQHHCDEIQGYFFSRPIAAPELEALVRSGKHLDMSDPIG</sequence>
<dbReference type="CDD" id="cd01948">
    <property type="entry name" value="EAL"/>
    <property type="match status" value="1"/>
</dbReference>
<feature type="domain" description="EAL" evidence="5">
    <location>
        <begin position="839"/>
        <end position="1093"/>
    </location>
</feature>